<dbReference type="InterPro" id="IPR050765">
    <property type="entry name" value="Riboflavin_Biosynth_HTPR"/>
</dbReference>
<protein>
    <submittedName>
        <fullName evidence="2">Dihydrofolate reductase family protein</fullName>
    </submittedName>
</protein>
<dbReference type="InterPro" id="IPR024072">
    <property type="entry name" value="DHFR-like_dom_sf"/>
</dbReference>
<reference evidence="2 3" key="1">
    <citation type="submission" date="2020-02" db="EMBL/GenBank/DDBJ databases">
        <title>Acidophilic actinobacteria isolated from forest soil.</title>
        <authorList>
            <person name="Golinska P."/>
        </authorList>
    </citation>
    <scope>NUCLEOTIDE SEQUENCE [LARGE SCALE GENOMIC DNA]</scope>
    <source>
        <strain evidence="2 3">NL8</strain>
    </source>
</reference>
<feature type="domain" description="Bacterial bifunctional deaminase-reductase C-terminal" evidence="1">
    <location>
        <begin position="3"/>
        <end position="176"/>
    </location>
</feature>
<sequence length="188" mass="20423">MRTITAGLFSAADGVVAEPQDWHFPYFNDELGVAVMEQLGAAKTVLFGRTTYEGFAAAWPAREAAGQDLEMAKALGDARKIVVSHQKLDLTWRNSEQVEGDLLDFVRELKAGDGGPIGVSGSVSVVRQLLRAGLLDELHLFVHPIALGQGLRIWQDDLAEPIKLRLIKCDVFKTGTLHVVYGPAEDAA</sequence>
<proteinExistence type="predicted"/>
<name>A0ABS5KLF2_9ACTN</name>
<dbReference type="Pfam" id="PF01872">
    <property type="entry name" value="RibD_C"/>
    <property type="match status" value="1"/>
</dbReference>
<accession>A0ABS5KLF2</accession>
<comment type="caution">
    <text evidence="2">The sequence shown here is derived from an EMBL/GenBank/DDBJ whole genome shotgun (WGS) entry which is preliminary data.</text>
</comment>
<gene>
    <name evidence="2" type="ORF">KGQ19_08200</name>
</gene>
<dbReference type="RefSeq" id="WP_212008490.1">
    <property type="nucleotide sequence ID" value="NZ_JAAFYZ010000019.1"/>
</dbReference>
<dbReference type="Proteomes" id="UP000730482">
    <property type="component" value="Unassembled WGS sequence"/>
</dbReference>
<evidence type="ECO:0000313" key="2">
    <source>
        <dbReference type="EMBL" id="MBS2546849.1"/>
    </source>
</evidence>
<dbReference type="EMBL" id="JAAFYZ010000019">
    <property type="protein sequence ID" value="MBS2546849.1"/>
    <property type="molecule type" value="Genomic_DNA"/>
</dbReference>
<evidence type="ECO:0000259" key="1">
    <source>
        <dbReference type="Pfam" id="PF01872"/>
    </source>
</evidence>
<evidence type="ECO:0000313" key="3">
    <source>
        <dbReference type="Proteomes" id="UP000730482"/>
    </source>
</evidence>
<organism evidence="2 3">
    <name type="scientific">Catenulispora pinistramenti</name>
    <dbReference type="NCBI Taxonomy" id="2705254"/>
    <lineage>
        <taxon>Bacteria</taxon>
        <taxon>Bacillati</taxon>
        <taxon>Actinomycetota</taxon>
        <taxon>Actinomycetes</taxon>
        <taxon>Catenulisporales</taxon>
        <taxon>Catenulisporaceae</taxon>
        <taxon>Catenulispora</taxon>
    </lineage>
</organism>
<dbReference type="SUPFAM" id="SSF53597">
    <property type="entry name" value="Dihydrofolate reductase-like"/>
    <property type="match status" value="1"/>
</dbReference>
<dbReference type="Gene3D" id="3.40.430.10">
    <property type="entry name" value="Dihydrofolate Reductase, subunit A"/>
    <property type="match status" value="1"/>
</dbReference>
<dbReference type="PANTHER" id="PTHR38011:SF2">
    <property type="entry name" value="BIFUNCTIONAL DEAMINASE-REDUCTASE DOMAIN PROTEIN"/>
    <property type="match status" value="1"/>
</dbReference>
<dbReference type="InterPro" id="IPR002734">
    <property type="entry name" value="RibDG_C"/>
</dbReference>
<dbReference type="PANTHER" id="PTHR38011">
    <property type="entry name" value="DIHYDROFOLATE REDUCTASE FAMILY PROTEIN (AFU_ORTHOLOGUE AFUA_8G06820)"/>
    <property type="match status" value="1"/>
</dbReference>
<keyword evidence="3" id="KW-1185">Reference proteome</keyword>